<feature type="transmembrane region" description="Helical" evidence="2">
    <location>
        <begin position="38"/>
        <end position="56"/>
    </location>
</feature>
<dbReference type="Pfam" id="PF01391">
    <property type="entry name" value="Collagen"/>
    <property type="match status" value="1"/>
</dbReference>
<name>A0A9K3D2L3_9EUKA</name>
<keyword evidence="2" id="KW-1133">Transmembrane helix</keyword>
<evidence type="ECO:0000256" key="2">
    <source>
        <dbReference type="SAM" id="Phobius"/>
    </source>
</evidence>
<dbReference type="InterPro" id="IPR008160">
    <property type="entry name" value="Collagen"/>
</dbReference>
<evidence type="ECO:0000313" key="4">
    <source>
        <dbReference type="Proteomes" id="UP000265618"/>
    </source>
</evidence>
<dbReference type="PANTHER" id="PTHR24637">
    <property type="entry name" value="COLLAGEN"/>
    <property type="match status" value="1"/>
</dbReference>
<sequence length="222" mass="23703">MAPAVFGVPVEVGQAPMMQDPPVYGQEPKKQKKSHTSTIVIVLLSIACLLLAYIAFDLSQTTVGATGDEGPRGETGPAGPSGVNGTDGRDGADGTDGVDGSDGAQGVKGDTGDPSRLDYSTYQYLSTFSETGTTYDFDGVLNWWVGPEGGAGHCVAVMEVATLEDPHNWMTMCYSRYINSPGDFDSGIGESTIQIQPDLYYRLRIVQTNTVCIFNGYMVQYE</sequence>
<dbReference type="EMBL" id="BDIP01003636">
    <property type="protein sequence ID" value="GIQ87948.1"/>
    <property type="molecule type" value="Genomic_DNA"/>
</dbReference>
<gene>
    <name evidence="3" type="ORF">KIPB_010098</name>
</gene>
<evidence type="ECO:0000313" key="3">
    <source>
        <dbReference type="EMBL" id="GIQ87948.1"/>
    </source>
</evidence>
<keyword evidence="4" id="KW-1185">Reference proteome</keyword>
<feature type="region of interest" description="Disordered" evidence="1">
    <location>
        <begin position="66"/>
        <end position="114"/>
    </location>
</feature>
<dbReference type="AlphaFoldDB" id="A0A9K3D2L3"/>
<organism evidence="3 4">
    <name type="scientific">Kipferlia bialata</name>
    <dbReference type="NCBI Taxonomy" id="797122"/>
    <lineage>
        <taxon>Eukaryota</taxon>
        <taxon>Metamonada</taxon>
        <taxon>Carpediemonas-like organisms</taxon>
        <taxon>Kipferlia</taxon>
    </lineage>
</organism>
<dbReference type="Proteomes" id="UP000265618">
    <property type="component" value="Unassembled WGS sequence"/>
</dbReference>
<comment type="caution">
    <text evidence="3">The sequence shown here is derived from an EMBL/GenBank/DDBJ whole genome shotgun (WGS) entry which is preliminary data.</text>
</comment>
<proteinExistence type="predicted"/>
<reference evidence="3 4" key="1">
    <citation type="journal article" date="2018" name="PLoS ONE">
        <title>The draft genome of Kipferlia bialata reveals reductive genome evolution in fornicate parasites.</title>
        <authorList>
            <person name="Tanifuji G."/>
            <person name="Takabayashi S."/>
            <person name="Kume K."/>
            <person name="Takagi M."/>
            <person name="Nakayama T."/>
            <person name="Kamikawa R."/>
            <person name="Inagaki Y."/>
            <person name="Hashimoto T."/>
        </authorList>
    </citation>
    <scope>NUCLEOTIDE SEQUENCE [LARGE SCALE GENOMIC DNA]</scope>
    <source>
        <strain evidence="3">NY0173</strain>
    </source>
</reference>
<protein>
    <submittedName>
        <fullName evidence="3">Uncharacterized protein</fullName>
    </submittedName>
</protein>
<accession>A0A9K3D2L3</accession>
<keyword evidence="2" id="KW-0812">Transmembrane</keyword>
<evidence type="ECO:0000256" key="1">
    <source>
        <dbReference type="SAM" id="MobiDB-lite"/>
    </source>
</evidence>
<keyword evidence="2" id="KW-0472">Membrane</keyword>